<name>E4RMH1_HALHG</name>
<proteinExistence type="predicted"/>
<organism evidence="1 2">
    <name type="scientific">Halanaerobium hydrogeniformans</name>
    <name type="common">Halanaerobium sp. (strain sapolanicus)</name>
    <dbReference type="NCBI Taxonomy" id="656519"/>
    <lineage>
        <taxon>Bacteria</taxon>
        <taxon>Bacillati</taxon>
        <taxon>Bacillota</taxon>
        <taxon>Clostridia</taxon>
        <taxon>Halanaerobiales</taxon>
        <taxon>Halanaerobiaceae</taxon>
        <taxon>Halanaerobium</taxon>
    </lineage>
</organism>
<accession>E4RMH1</accession>
<dbReference type="OrthoDB" id="2376828at2"/>
<evidence type="ECO:0000313" key="2">
    <source>
        <dbReference type="Proteomes" id="UP000007434"/>
    </source>
</evidence>
<evidence type="ECO:0000313" key="1">
    <source>
        <dbReference type="EMBL" id="ADQ14502.1"/>
    </source>
</evidence>
<reference evidence="1 2" key="1">
    <citation type="submission" date="2010-11" db="EMBL/GenBank/DDBJ databases">
        <title>Complete sequence of Halanaerobium sp. sapolanicus.</title>
        <authorList>
            <consortium name="US DOE Joint Genome Institute"/>
            <person name="Lucas S."/>
            <person name="Copeland A."/>
            <person name="Lapidus A."/>
            <person name="Cheng J.-F."/>
            <person name="Bruce D."/>
            <person name="Goodwin L."/>
            <person name="Pitluck S."/>
            <person name="Davenport K."/>
            <person name="Detter J.C."/>
            <person name="Han C."/>
            <person name="Tapia R."/>
            <person name="Land M."/>
            <person name="Hauser L."/>
            <person name="Jeffries C."/>
            <person name="Kyrpides N."/>
            <person name="Ivanova N."/>
            <person name="Mikhailova N."/>
            <person name="Begemann M.B."/>
            <person name="Mormile M.R."/>
            <person name="Wall J.D."/>
            <person name="Elias D.A."/>
            <person name="Woyke T."/>
        </authorList>
    </citation>
    <scope>NUCLEOTIDE SEQUENCE [LARGE SCALE GENOMIC DNA]</scope>
    <source>
        <strain evidence="2">sapolanicus</strain>
    </source>
</reference>
<dbReference type="KEGG" id="has:Halsa_1066"/>
<dbReference type="RefSeq" id="WP_013405587.1">
    <property type="nucleotide sequence ID" value="NC_014654.1"/>
</dbReference>
<sequence>MVYIKICPECESRSISASKEEWPCPHCNKDLSEEPVFREIRTQKEWWKTAETKKNKKRVFA</sequence>
<keyword evidence="2" id="KW-1185">Reference proteome</keyword>
<dbReference type="Proteomes" id="UP000007434">
    <property type="component" value="Chromosome"/>
</dbReference>
<dbReference type="HOGENOM" id="CLU_2916158_0_0_9"/>
<dbReference type="EMBL" id="CP002304">
    <property type="protein sequence ID" value="ADQ14502.1"/>
    <property type="molecule type" value="Genomic_DNA"/>
</dbReference>
<reference evidence="1 2" key="2">
    <citation type="journal article" date="2011" name="J. Bacteriol.">
        <title>Complete Genome Sequence of the Haloalkaliphilic, Hydrogen Producing Halanaerobium hydrogenoformans.</title>
        <authorList>
            <person name="Brown S.D."/>
            <person name="Begemann M.B."/>
            <person name="Mormile M.R."/>
            <person name="Wall J.D."/>
            <person name="Han C.S."/>
            <person name="Goodwin L.A."/>
            <person name="Pitluck S."/>
            <person name="Land M.L."/>
            <person name="Hauser L.J."/>
            <person name="Elias D.A."/>
        </authorList>
    </citation>
    <scope>NUCLEOTIDE SEQUENCE [LARGE SCALE GENOMIC DNA]</scope>
    <source>
        <strain evidence="2">sapolanicus</strain>
    </source>
</reference>
<dbReference type="AlphaFoldDB" id="E4RMH1"/>
<protein>
    <submittedName>
        <fullName evidence="1">Uncharacterized protein</fullName>
    </submittedName>
</protein>
<gene>
    <name evidence="1" type="ordered locus">Halsa_1066</name>
</gene>